<name>A0A2P6QLX1_ROSCH</name>
<evidence type="ECO:0000313" key="2">
    <source>
        <dbReference type="Proteomes" id="UP000238479"/>
    </source>
</evidence>
<accession>A0A2P6QLX1</accession>
<organism evidence="1 2">
    <name type="scientific">Rosa chinensis</name>
    <name type="common">China rose</name>
    <dbReference type="NCBI Taxonomy" id="74649"/>
    <lineage>
        <taxon>Eukaryota</taxon>
        <taxon>Viridiplantae</taxon>
        <taxon>Streptophyta</taxon>
        <taxon>Embryophyta</taxon>
        <taxon>Tracheophyta</taxon>
        <taxon>Spermatophyta</taxon>
        <taxon>Magnoliopsida</taxon>
        <taxon>eudicotyledons</taxon>
        <taxon>Gunneridae</taxon>
        <taxon>Pentapetalae</taxon>
        <taxon>rosids</taxon>
        <taxon>fabids</taxon>
        <taxon>Rosales</taxon>
        <taxon>Rosaceae</taxon>
        <taxon>Rosoideae</taxon>
        <taxon>Rosoideae incertae sedis</taxon>
        <taxon>Rosa</taxon>
    </lineage>
</organism>
<dbReference type="AlphaFoldDB" id="A0A2P6QLX1"/>
<reference evidence="1 2" key="1">
    <citation type="journal article" date="2018" name="Nat. Genet.">
        <title>The Rosa genome provides new insights in the design of modern roses.</title>
        <authorList>
            <person name="Bendahmane M."/>
        </authorList>
    </citation>
    <scope>NUCLEOTIDE SEQUENCE [LARGE SCALE GENOMIC DNA]</scope>
    <source>
        <strain evidence="2">cv. Old Blush</strain>
    </source>
</reference>
<dbReference type="Proteomes" id="UP000238479">
    <property type="component" value="Chromosome 5"/>
</dbReference>
<protein>
    <submittedName>
        <fullName evidence="1">Uncharacterized protein</fullName>
    </submittedName>
</protein>
<dbReference type="Gramene" id="PRQ35156">
    <property type="protein sequence ID" value="PRQ35156"/>
    <property type="gene ID" value="RchiOBHm_Chr5g0076931"/>
</dbReference>
<keyword evidence="2" id="KW-1185">Reference proteome</keyword>
<proteinExistence type="predicted"/>
<gene>
    <name evidence="1" type="ORF">RchiOBHm_Chr5g0076931</name>
</gene>
<sequence>MKIFCLLFSRTSFLRLELRLILMSATLDSELFWQGSDNSCSRCFGKYGLQVNSIQSD</sequence>
<dbReference type="EMBL" id="PDCK01000043">
    <property type="protein sequence ID" value="PRQ35156.1"/>
    <property type="molecule type" value="Genomic_DNA"/>
</dbReference>
<comment type="caution">
    <text evidence="1">The sequence shown here is derived from an EMBL/GenBank/DDBJ whole genome shotgun (WGS) entry which is preliminary data.</text>
</comment>
<evidence type="ECO:0000313" key="1">
    <source>
        <dbReference type="EMBL" id="PRQ35156.1"/>
    </source>
</evidence>